<comment type="caution">
    <text evidence="3">The sequence shown here is derived from an EMBL/GenBank/DDBJ whole genome shotgun (WGS) entry which is preliminary data.</text>
</comment>
<dbReference type="RefSeq" id="WP_188373202.1">
    <property type="nucleotide sequence ID" value="NZ_BMDQ01000001.1"/>
</dbReference>
<evidence type="ECO:0008006" key="5">
    <source>
        <dbReference type="Google" id="ProtNLM"/>
    </source>
</evidence>
<evidence type="ECO:0000256" key="2">
    <source>
        <dbReference type="SAM" id="Phobius"/>
    </source>
</evidence>
<accession>A0ABQ2BUW6</accession>
<keyword evidence="2" id="KW-0472">Membrane</keyword>
<name>A0ABQ2BUW6_9FLAO</name>
<keyword evidence="2" id="KW-1133">Transmembrane helix</keyword>
<keyword evidence="4" id="KW-1185">Reference proteome</keyword>
<sequence>MSENTKPTPQNDEVDLGQIFVYIEKVFKKIGELISKLFGFLMYAFGKFLVFLLLIVNVIIKHFIIIGLLGVFGFAIPFFLEKTSKSIYSASMLIKQNYSTGSVLYSNIARYNDLAAMRDSTSLSEELNLTLDKAVNLSEFSITGFRNKNQLLEEYTLYIKDMDSIDKPSFGSYSQNVDLSSSSIQSITVRSYSSDVYEGLSKSIINAINNSPFFLKEREEVIENLKNEIKLTQKTIEKSDSLQDKYFKILDKYYGNSEGSENTKQSTLNLNLANNKDKIDTKEFELFQIQQQNREKLNELQAQLSRKENIIELQKDFASPTLVDGNYKELKLKFPIVFMLLAVLFFVLRNLSIEKYIKEYGSKEKLLE</sequence>
<evidence type="ECO:0000313" key="3">
    <source>
        <dbReference type="EMBL" id="GGI56276.1"/>
    </source>
</evidence>
<reference evidence="4" key="1">
    <citation type="journal article" date="2019" name="Int. J. Syst. Evol. Microbiol.">
        <title>The Global Catalogue of Microorganisms (GCM) 10K type strain sequencing project: providing services to taxonomists for standard genome sequencing and annotation.</title>
        <authorList>
            <consortium name="The Broad Institute Genomics Platform"/>
            <consortium name="The Broad Institute Genome Sequencing Center for Infectious Disease"/>
            <person name="Wu L."/>
            <person name="Ma J."/>
        </authorList>
    </citation>
    <scope>NUCLEOTIDE SEQUENCE [LARGE SCALE GENOMIC DNA]</scope>
    <source>
        <strain evidence="4">CCM 8681</strain>
    </source>
</reference>
<gene>
    <name evidence="3" type="ORF">GCM10011444_05850</name>
</gene>
<organism evidence="3 4">
    <name type="scientific">Winogradskyella haliclonae</name>
    <dbReference type="NCBI Taxonomy" id="2048558"/>
    <lineage>
        <taxon>Bacteria</taxon>
        <taxon>Pseudomonadati</taxon>
        <taxon>Bacteroidota</taxon>
        <taxon>Flavobacteriia</taxon>
        <taxon>Flavobacteriales</taxon>
        <taxon>Flavobacteriaceae</taxon>
        <taxon>Winogradskyella</taxon>
    </lineage>
</organism>
<feature type="transmembrane region" description="Helical" evidence="2">
    <location>
        <begin position="334"/>
        <end position="353"/>
    </location>
</feature>
<keyword evidence="1" id="KW-0175">Coiled coil</keyword>
<evidence type="ECO:0000313" key="4">
    <source>
        <dbReference type="Proteomes" id="UP000624701"/>
    </source>
</evidence>
<feature type="transmembrane region" description="Helical" evidence="2">
    <location>
        <begin position="37"/>
        <end position="56"/>
    </location>
</feature>
<keyword evidence="2" id="KW-0812">Transmembrane</keyword>
<proteinExistence type="predicted"/>
<feature type="transmembrane region" description="Helical" evidence="2">
    <location>
        <begin position="62"/>
        <end position="80"/>
    </location>
</feature>
<dbReference type="Proteomes" id="UP000624701">
    <property type="component" value="Unassembled WGS sequence"/>
</dbReference>
<evidence type="ECO:0000256" key="1">
    <source>
        <dbReference type="SAM" id="Coils"/>
    </source>
</evidence>
<feature type="coiled-coil region" evidence="1">
    <location>
        <begin position="215"/>
        <end position="242"/>
    </location>
</feature>
<protein>
    <recommendedName>
        <fullName evidence="5">Polysaccharide chain length determinant N-terminal domain-containing protein</fullName>
    </recommendedName>
</protein>
<dbReference type="EMBL" id="BMDQ01000001">
    <property type="protein sequence ID" value="GGI56276.1"/>
    <property type="molecule type" value="Genomic_DNA"/>
</dbReference>